<keyword evidence="3" id="KW-0346">Stress response</keyword>
<dbReference type="Gene3D" id="3.30.420.40">
    <property type="match status" value="2"/>
</dbReference>
<dbReference type="Proteomes" id="UP001151760">
    <property type="component" value="Unassembled WGS sequence"/>
</dbReference>
<protein>
    <submittedName>
        <fullName evidence="3">Heat shock protein 70 family protein</fullName>
    </submittedName>
</protein>
<dbReference type="PANTHER" id="PTHR19375">
    <property type="entry name" value="HEAT SHOCK PROTEIN 70KDA"/>
    <property type="match status" value="1"/>
</dbReference>
<dbReference type="EMBL" id="BQNB010017005">
    <property type="protein sequence ID" value="GJT58280.1"/>
    <property type="molecule type" value="Genomic_DNA"/>
</dbReference>
<name>A0ABQ5F501_9ASTR</name>
<keyword evidence="1" id="KW-0547">Nucleotide-binding</keyword>
<evidence type="ECO:0000313" key="3">
    <source>
        <dbReference type="EMBL" id="GJT58280.1"/>
    </source>
</evidence>
<evidence type="ECO:0000256" key="1">
    <source>
        <dbReference type="ARBA" id="ARBA00022741"/>
    </source>
</evidence>
<keyword evidence="2" id="KW-0067">ATP-binding</keyword>
<reference evidence="3" key="1">
    <citation type="journal article" date="2022" name="Int. J. Mol. Sci.">
        <title>Draft Genome of Tanacetum Coccineum: Genomic Comparison of Closely Related Tanacetum-Family Plants.</title>
        <authorList>
            <person name="Yamashiro T."/>
            <person name="Shiraishi A."/>
            <person name="Nakayama K."/>
            <person name="Satake H."/>
        </authorList>
    </citation>
    <scope>NUCLEOTIDE SEQUENCE</scope>
</reference>
<dbReference type="PROSITE" id="PS00297">
    <property type="entry name" value="HSP70_1"/>
    <property type="match status" value="1"/>
</dbReference>
<dbReference type="InterPro" id="IPR018181">
    <property type="entry name" value="Heat_shock_70_CS"/>
</dbReference>
<dbReference type="InterPro" id="IPR043129">
    <property type="entry name" value="ATPase_NBD"/>
</dbReference>
<dbReference type="PROSITE" id="PS00329">
    <property type="entry name" value="HSP70_2"/>
    <property type="match status" value="1"/>
</dbReference>
<proteinExistence type="predicted"/>
<organism evidence="3 4">
    <name type="scientific">Tanacetum coccineum</name>
    <dbReference type="NCBI Taxonomy" id="301880"/>
    <lineage>
        <taxon>Eukaryota</taxon>
        <taxon>Viridiplantae</taxon>
        <taxon>Streptophyta</taxon>
        <taxon>Embryophyta</taxon>
        <taxon>Tracheophyta</taxon>
        <taxon>Spermatophyta</taxon>
        <taxon>Magnoliopsida</taxon>
        <taxon>eudicotyledons</taxon>
        <taxon>Gunneridae</taxon>
        <taxon>Pentapetalae</taxon>
        <taxon>asterids</taxon>
        <taxon>campanulids</taxon>
        <taxon>Asterales</taxon>
        <taxon>Asteraceae</taxon>
        <taxon>Asteroideae</taxon>
        <taxon>Anthemideae</taxon>
        <taxon>Anthemidinae</taxon>
        <taxon>Tanacetum</taxon>
    </lineage>
</organism>
<dbReference type="Gene3D" id="3.90.640.10">
    <property type="entry name" value="Actin, Chain A, domain 4"/>
    <property type="match status" value="1"/>
</dbReference>
<dbReference type="Gene3D" id="3.30.30.30">
    <property type="match status" value="1"/>
</dbReference>
<dbReference type="InterPro" id="IPR013126">
    <property type="entry name" value="Hsp_70_fam"/>
</dbReference>
<evidence type="ECO:0000313" key="4">
    <source>
        <dbReference type="Proteomes" id="UP001151760"/>
    </source>
</evidence>
<evidence type="ECO:0000256" key="2">
    <source>
        <dbReference type="ARBA" id="ARBA00022840"/>
    </source>
</evidence>
<keyword evidence="4" id="KW-1185">Reference proteome</keyword>
<gene>
    <name evidence="3" type="ORF">Tco_0993334</name>
</gene>
<comment type="caution">
    <text evidence="3">The sequence shown here is derived from an EMBL/GenBank/DDBJ whole genome shotgun (WGS) entry which is preliminary data.</text>
</comment>
<dbReference type="SUPFAM" id="SSF53067">
    <property type="entry name" value="Actin-like ATPase domain"/>
    <property type="match status" value="2"/>
</dbReference>
<dbReference type="PRINTS" id="PR00301">
    <property type="entry name" value="HEATSHOCK70"/>
</dbReference>
<reference evidence="3" key="2">
    <citation type="submission" date="2022-01" db="EMBL/GenBank/DDBJ databases">
        <authorList>
            <person name="Yamashiro T."/>
            <person name="Shiraishi A."/>
            <person name="Satake H."/>
            <person name="Nakayama K."/>
        </authorList>
    </citation>
    <scope>NUCLEOTIDE SEQUENCE</scope>
</reference>
<dbReference type="Pfam" id="PF00012">
    <property type="entry name" value="HSP70"/>
    <property type="match status" value="1"/>
</dbReference>
<accession>A0ABQ5F501</accession>
<sequence>MEGKKDYAPAIGIDLGTTYSCAAVWKHNRIKVIPNDQGNRTTPSSVAFTDEQRLIGDAAKNQAAMNPANTIFDAKRLIGRSFSDSEVQEDMKFWPFKVTEGLANTPKIVVSYKGQKMEFLAEEISSVILGKMKESAKAYLGKSVNDVVITVPAYFNDSQRQATKAAGTIAGLNIIRMINEPTAAAVAYGLDNKSDISGKINVLVFDLGGGTFDISLMTIEEGGIFKVKAVDGDTHLGGEDFDKYMVDHCVRVFKRKYSKDLTVNQRALASLRSACEKAKRILSCTTQTTIELDCLHEGIDFSNIFT</sequence>